<dbReference type="Gene3D" id="3.40.50.150">
    <property type="entry name" value="Vaccinia Virus protein VP39"/>
    <property type="match status" value="1"/>
</dbReference>
<dbReference type="KEGG" id="spad:DVK44_29850"/>
<evidence type="ECO:0000259" key="1">
    <source>
        <dbReference type="Pfam" id="PF13847"/>
    </source>
</evidence>
<dbReference type="Pfam" id="PF13847">
    <property type="entry name" value="Methyltransf_31"/>
    <property type="match status" value="1"/>
</dbReference>
<dbReference type="InterPro" id="IPR025714">
    <property type="entry name" value="Methyltranfer_dom"/>
</dbReference>
<accession>A0A345HWX7</accession>
<keyword evidence="3" id="KW-1185">Reference proteome</keyword>
<reference evidence="3" key="1">
    <citation type="submission" date="2018-07" db="EMBL/GenBank/DDBJ databases">
        <authorList>
            <person name="Zhao J."/>
        </authorList>
    </citation>
    <scope>NUCLEOTIDE SEQUENCE [LARGE SCALE GENOMIC DNA]</scope>
    <source>
        <strain evidence="3">GSSD-12</strain>
    </source>
</reference>
<dbReference type="OrthoDB" id="9795634at2"/>
<gene>
    <name evidence="2" type="ORF">DVK44_29850</name>
</gene>
<dbReference type="GO" id="GO:0032259">
    <property type="term" value="P:methylation"/>
    <property type="evidence" value="ECO:0007669"/>
    <property type="project" value="UniProtKB-KW"/>
</dbReference>
<evidence type="ECO:0000313" key="2">
    <source>
        <dbReference type="EMBL" id="AXG81201.1"/>
    </source>
</evidence>
<proteinExistence type="predicted"/>
<dbReference type="RefSeq" id="WP_114663742.1">
    <property type="nucleotide sequence ID" value="NZ_CP031194.1"/>
</dbReference>
<dbReference type="InterPro" id="IPR029063">
    <property type="entry name" value="SAM-dependent_MTases_sf"/>
</dbReference>
<dbReference type="EMBL" id="CP031194">
    <property type="protein sequence ID" value="AXG81201.1"/>
    <property type="molecule type" value="Genomic_DNA"/>
</dbReference>
<name>A0A345HWX7_9ACTN</name>
<dbReference type="PANTHER" id="PTHR43591">
    <property type="entry name" value="METHYLTRANSFERASE"/>
    <property type="match status" value="1"/>
</dbReference>
<feature type="domain" description="Methyltransferase" evidence="1">
    <location>
        <begin position="37"/>
        <end position="153"/>
    </location>
</feature>
<protein>
    <submittedName>
        <fullName evidence="2">Class I SAM-dependent methyltransferase</fullName>
    </submittedName>
</protein>
<organism evidence="2 3">
    <name type="scientific">Streptomyces paludis</name>
    <dbReference type="NCBI Taxonomy" id="2282738"/>
    <lineage>
        <taxon>Bacteria</taxon>
        <taxon>Bacillati</taxon>
        <taxon>Actinomycetota</taxon>
        <taxon>Actinomycetes</taxon>
        <taxon>Kitasatosporales</taxon>
        <taxon>Streptomycetaceae</taxon>
        <taxon>Streptomyces</taxon>
    </lineage>
</organism>
<dbReference type="GO" id="GO:0008168">
    <property type="term" value="F:methyltransferase activity"/>
    <property type="evidence" value="ECO:0007669"/>
    <property type="project" value="UniProtKB-KW"/>
</dbReference>
<dbReference type="PANTHER" id="PTHR43591:SF24">
    <property type="entry name" value="2-METHOXY-6-POLYPRENYL-1,4-BENZOQUINOL METHYLASE, MITOCHONDRIAL"/>
    <property type="match status" value="1"/>
</dbReference>
<dbReference type="Proteomes" id="UP000253868">
    <property type="component" value="Chromosome"/>
</dbReference>
<dbReference type="CDD" id="cd02440">
    <property type="entry name" value="AdoMet_MTases"/>
    <property type="match status" value="1"/>
</dbReference>
<evidence type="ECO:0000313" key="3">
    <source>
        <dbReference type="Proteomes" id="UP000253868"/>
    </source>
</evidence>
<sequence>MPKETAVYTHGHHESVLRSHTWRTAANSAAYLLPELRSGQDVLDVGCGPGTITADLAALVAPGTVTAVDTAEDVLDKARGAAEAAGVDSVRFAVADVHDLDFPDDSFDVVHAHQVLQHVGDPVRALRELRRVCRPGGVIAARDADFGAFAWFPAVPVLDDWREVYRRVARANGGEPDAGRRLLSWARGAGFTDAAITATATTWCFATPEERAWWSGLWADRTTASGYAGLAVDGGHATAGRLAEFAGAWRAWGAAEDAWFMVPHGEILCRV</sequence>
<dbReference type="SUPFAM" id="SSF53335">
    <property type="entry name" value="S-adenosyl-L-methionine-dependent methyltransferases"/>
    <property type="match status" value="1"/>
</dbReference>
<keyword evidence="2" id="KW-0489">Methyltransferase</keyword>
<keyword evidence="2" id="KW-0808">Transferase</keyword>
<dbReference type="AlphaFoldDB" id="A0A345HWX7"/>